<feature type="domain" description="Amine oxidase" evidence="2">
    <location>
        <begin position="33"/>
        <end position="481"/>
    </location>
</feature>
<dbReference type="PANTHER" id="PTHR10742">
    <property type="entry name" value="FLAVIN MONOAMINE OXIDASE"/>
    <property type="match status" value="1"/>
</dbReference>
<dbReference type="SUPFAM" id="SSF51905">
    <property type="entry name" value="FAD/NAD(P)-binding domain"/>
    <property type="match status" value="1"/>
</dbReference>
<gene>
    <name evidence="3" type="ORF">PPYR_03130</name>
</gene>
<proteinExistence type="predicted"/>
<feature type="signal peptide" evidence="1">
    <location>
        <begin position="1"/>
        <end position="17"/>
    </location>
</feature>
<dbReference type="Proteomes" id="UP000327044">
    <property type="component" value="Unassembled WGS sequence"/>
</dbReference>
<organism evidence="3 4">
    <name type="scientific">Photinus pyralis</name>
    <name type="common">Common eastern firefly</name>
    <name type="synonym">Lampyris pyralis</name>
    <dbReference type="NCBI Taxonomy" id="7054"/>
    <lineage>
        <taxon>Eukaryota</taxon>
        <taxon>Metazoa</taxon>
        <taxon>Ecdysozoa</taxon>
        <taxon>Arthropoda</taxon>
        <taxon>Hexapoda</taxon>
        <taxon>Insecta</taxon>
        <taxon>Pterygota</taxon>
        <taxon>Neoptera</taxon>
        <taxon>Endopterygota</taxon>
        <taxon>Coleoptera</taxon>
        <taxon>Polyphaga</taxon>
        <taxon>Elateriformia</taxon>
        <taxon>Elateroidea</taxon>
        <taxon>Lampyridae</taxon>
        <taxon>Lampyrinae</taxon>
        <taxon>Photinus</taxon>
    </lineage>
</organism>
<accession>A0A5N4A1X1</accession>
<sequence length="489" mass="54119">MLSNTCRLLCFLLLAHANCLENPSVIIIGAGAAGIAAATRLYKHGVRNVTVLEAEGRIGGRIYSVRLGDSYIDLGAQWCHGEQDNVVYSLVKDLKILKRDDQAAELYHSRLEAVDQAFAKSLAEIIDVNGLEDNIQPNLTVGEYLTNIYQKAVLATWQSGSERKLAEECLEVFHMQILAENGAPSWFNISVDDDYEVCSGHQQLSWGTLGYNTIIEVLLRTVPDSRMTDRILLDKEVIAVNCSDISCVVTCSDGTHYTGDHVIFTSSLGVLKSNRVHFTPELPSEKAIAIRSLGFGVVGKIFLYYSNRWWGEGFSGAAFVWDKDEIAKSAEMHPEGPKKGGRSWITGVLEVIPVLGIPNILSVWCVGEFVPEIENASNETIINGVMYLLRTFLRNDYPNVTAPDAILRHNWYSDPHFLGTYSFTTVESRRLRESQRAVLSKPVLSRNGSPALLFAGEATSSTHYATVHGAIDSGFREADRLAMHYRLTA</sequence>
<dbReference type="GO" id="GO:0046592">
    <property type="term" value="F:polyamine oxidase activity"/>
    <property type="evidence" value="ECO:0007669"/>
    <property type="project" value="TreeGrafter"/>
</dbReference>
<evidence type="ECO:0000256" key="1">
    <source>
        <dbReference type="SAM" id="SignalP"/>
    </source>
</evidence>
<dbReference type="Gene3D" id="3.90.660.10">
    <property type="match status" value="1"/>
</dbReference>
<evidence type="ECO:0000259" key="2">
    <source>
        <dbReference type="Pfam" id="PF01593"/>
    </source>
</evidence>
<reference evidence="3 4" key="1">
    <citation type="journal article" date="2018" name="Elife">
        <title>Firefly genomes illuminate parallel origins of bioluminescence in beetles.</title>
        <authorList>
            <person name="Fallon T.R."/>
            <person name="Lower S.E."/>
            <person name="Chang C.H."/>
            <person name="Bessho-Uehara M."/>
            <person name="Martin G.J."/>
            <person name="Bewick A.J."/>
            <person name="Behringer M."/>
            <person name="Debat H.J."/>
            <person name="Wong I."/>
            <person name="Day J.C."/>
            <person name="Suvorov A."/>
            <person name="Silva C.J."/>
            <person name="Stanger-Hall K.F."/>
            <person name="Hall D.W."/>
            <person name="Schmitz R.J."/>
            <person name="Nelson D.R."/>
            <person name="Lewis S.M."/>
            <person name="Shigenobu S."/>
            <person name="Bybee S.M."/>
            <person name="Larracuente A.M."/>
            <person name="Oba Y."/>
            <person name="Weng J.K."/>
        </authorList>
    </citation>
    <scope>NUCLEOTIDE SEQUENCE [LARGE SCALE GENOMIC DNA]</scope>
    <source>
        <strain evidence="3">1611_PpyrPB1</strain>
        <tissue evidence="3">Whole body</tissue>
    </source>
</reference>
<dbReference type="InterPro" id="IPR036188">
    <property type="entry name" value="FAD/NAD-bd_sf"/>
</dbReference>
<evidence type="ECO:0000313" key="3">
    <source>
        <dbReference type="EMBL" id="KAB0791330.1"/>
    </source>
</evidence>
<dbReference type="EMBL" id="VVIM01000011">
    <property type="protein sequence ID" value="KAB0791330.1"/>
    <property type="molecule type" value="Genomic_DNA"/>
</dbReference>
<dbReference type="InterPro" id="IPR002937">
    <property type="entry name" value="Amino_oxidase"/>
</dbReference>
<dbReference type="Pfam" id="PF01593">
    <property type="entry name" value="Amino_oxidase"/>
    <property type="match status" value="1"/>
</dbReference>
<name>A0A5N4A1X1_PHOPY</name>
<keyword evidence="1" id="KW-0732">Signal</keyword>
<dbReference type="SUPFAM" id="SSF54373">
    <property type="entry name" value="FAD-linked reductases, C-terminal domain"/>
    <property type="match status" value="1"/>
</dbReference>
<dbReference type="Gene3D" id="3.50.50.60">
    <property type="entry name" value="FAD/NAD(P)-binding domain"/>
    <property type="match status" value="1"/>
</dbReference>
<dbReference type="PRINTS" id="PR00419">
    <property type="entry name" value="ADXRDTASE"/>
</dbReference>
<protein>
    <recommendedName>
        <fullName evidence="2">Amine oxidase domain-containing protein</fullName>
    </recommendedName>
</protein>
<dbReference type="OrthoDB" id="5046242at2759"/>
<comment type="caution">
    <text evidence="3">The sequence shown here is derived from an EMBL/GenBank/DDBJ whole genome shotgun (WGS) entry which is preliminary data.</text>
</comment>
<dbReference type="InterPro" id="IPR050281">
    <property type="entry name" value="Flavin_monoamine_oxidase"/>
</dbReference>
<dbReference type="InParanoid" id="A0A5N4A1X1"/>
<feature type="chain" id="PRO_5024315654" description="Amine oxidase domain-containing protein" evidence="1">
    <location>
        <begin position="18"/>
        <end position="489"/>
    </location>
</feature>
<dbReference type="PANTHER" id="PTHR10742:SF398">
    <property type="entry name" value="AMINE OXIDASE DOMAIN-CONTAINING PROTEIN-RELATED"/>
    <property type="match status" value="1"/>
</dbReference>
<evidence type="ECO:0000313" key="4">
    <source>
        <dbReference type="Proteomes" id="UP000327044"/>
    </source>
</evidence>
<dbReference type="AlphaFoldDB" id="A0A5N4A1X1"/>
<keyword evidence="4" id="KW-1185">Reference proteome</keyword>